<dbReference type="PANTHER" id="PTHR43441">
    <property type="entry name" value="RIBOSOMAL-PROTEIN-SERINE ACETYLTRANSFERASE"/>
    <property type="match status" value="1"/>
</dbReference>
<keyword evidence="3" id="KW-1185">Reference proteome</keyword>
<accession>A0ABN0YZ62</accession>
<dbReference type="PANTHER" id="PTHR43441:SF10">
    <property type="entry name" value="ACETYLTRANSFERASE"/>
    <property type="match status" value="1"/>
</dbReference>
<dbReference type="RefSeq" id="WP_344027983.1">
    <property type="nucleotide sequence ID" value="NZ_BAAABX010000051.1"/>
</dbReference>
<dbReference type="InterPro" id="IPR051908">
    <property type="entry name" value="Ribosomal_N-acetyltransferase"/>
</dbReference>
<sequence>MSPESAPLTPGDLRGHGLRLRTWYPHETDAVLRGVTDPDFLRWNVPRLPVKDAADAAQWIRARAEGWERNAFGAYCIADGSTDAPLGDVFLNLLNPLQRIGGVGYWVLPEARGRGVARHALELITRWGFDSVGLHRIELGHAVGHEASCRIAARVGYAVEGTQRGALYRDGRRDAYRDRHLHARLATDRPPTGR</sequence>
<protein>
    <submittedName>
        <fullName evidence="2">GNAT family N-acetyltransferase</fullName>
    </submittedName>
</protein>
<evidence type="ECO:0000313" key="2">
    <source>
        <dbReference type="EMBL" id="GAA0421508.1"/>
    </source>
</evidence>
<dbReference type="Pfam" id="PF13302">
    <property type="entry name" value="Acetyltransf_3"/>
    <property type="match status" value="1"/>
</dbReference>
<proteinExistence type="predicted"/>
<organism evidence="2 3">
    <name type="scientific">Streptomyces luteireticuli</name>
    <dbReference type="NCBI Taxonomy" id="173858"/>
    <lineage>
        <taxon>Bacteria</taxon>
        <taxon>Bacillati</taxon>
        <taxon>Actinomycetota</taxon>
        <taxon>Actinomycetes</taxon>
        <taxon>Kitasatosporales</taxon>
        <taxon>Streptomycetaceae</taxon>
        <taxon>Streptomyces</taxon>
    </lineage>
</organism>
<dbReference type="InterPro" id="IPR016181">
    <property type="entry name" value="Acyl_CoA_acyltransferase"/>
</dbReference>
<feature type="domain" description="N-acetyltransferase" evidence="1">
    <location>
        <begin position="18"/>
        <end position="183"/>
    </location>
</feature>
<dbReference type="EMBL" id="BAAABX010000051">
    <property type="protein sequence ID" value="GAA0421508.1"/>
    <property type="molecule type" value="Genomic_DNA"/>
</dbReference>
<name>A0ABN0YZ62_9ACTN</name>
<evidence type="ECO:0000259" key="1">
    <source>
        <dbReference type="PROSITE" id="PS51186"/>
    </source>
</evidence>
<evidence type="ECO:0000313" key="3">
    <source>
        <dbReference type="Proteomes" id="UP001500879"/>
    </source>
</evidence>
<dbReference type="Gene3D" id="3.40.630.30">
    <property type="match status" value="1"/>
</dbReference>
<dbReference type="SUPFAM" id="SSF55729">
    <property type="entry name" value="Acyl-CoA N-acyltransferases (Nat)"/>
    <property type="match status" value="1"/>
</dbReference>
<reference evidence="2 3" key="1">
    <citation type="journal article" date="2019" name="Int. J. Syst. Evol. Microbiol.">
        <title>The Global Catalogue of Microorganisms (GCM) 10K type strain sequencing project: providing services to taxonomists for standard genome sequencing and annotation.</title>
        <authorList>
            <consortium name="The Broad Institute Genomics Platform"/>
            <consortium name="The Broad Institute Genome Sequencing Center for Infectious Disease"/>
            <person name="Wu L."/>
            <person name="Ma J."/>
        </authorList>
    </citation>
    <scope>NUCLEOTIDE SEQUENCE [LARGE SCALE GENOMIC DNA]</scope>
    <source>
        <strain evidence="2 3">JCM 4788</strain>
    </source>
</reference>
<gene>
    <name evidence="2" type="ORF">GCM10010357_48570</name>
</gene>
<comment type="caution">
    <text evidence="2">The sequence shown here is derived from an EMBL/GenBank/DDBJ whole genome shotgun (WGS) entry which is preliminary data.</text>
</comment>
<dbReference type="Proteomes" id="UP001500879">
    <property type="component" value="Unassembled WGS sequence"/>
</dbReference>
<dbReference type="PROSITE" id="PS51186">
    <property type="entry name" value="GNAT"/>
    <property type="match status" value="1"/>
</dbReference>
<dbReference type="InterPro" id="IPR000182">
    <property type="entry name" value="GNAT_dom"/>
</dbReference>